<organism evidence="5 6">
    <name type="scientific">Natronospirillum operosum</name>
    <dbReference type="NCBI Taxonomy" id="2759953"/>
    <lineage>
        <taxon>Bacteria</taxon>
        <taxon>Pseudomonadati</taxon>
        <taxon>Pseudomonadota</taxon>
        <taxon>Gammaproteobacteria</taxon>
        <taxon>Oceanospirillales</taxon>
        <taxon>Natronospirillaceae</taxon>
        <taxon>Natronospirillum</taxon>
    </lineage>
</organism>
<keyword evidence="2" id="KW-0238">DNA-binding</keyword>
<proteinExistence type="predicted"/>
<dbReference type="PANTHER" id="PTHR33164">
    <property type="entry name" value="TRANSCRIPTIONAL REGULATOR, MARR FAMILY"/>
    <property type="match status" value="1"/>
</dbReference>
<dbReference type="PANTHER" id="PTHR33164:SF43">
    <property type="entry name" value="HTH-TYPE TRANSCRIPTIONAL REPRESSOR YETL"/>
    <property type="match status" value="1"/>
</dbReference>
<dbReference type="Proteomes" id="UP000297475">
    <property type="component" value="Unassembled WGS sequence"/>
</dbReference>
<keyword evidence="1" id="KW-0805">Transcription regulation</keyword>
<dbReference type="GO" id="GO:0003677">
    <property type="term" value="F:DNA binding"/>
    <property type="evidence" value="ECO:0007669"/>
    <property type="project" value="UniProtKB-KW"/>
</dbReference>
<dbReference type="InterPro" id="IPR039422">
    <property type="entry name" value="MarR/SlyA-like"/>
</dbReference>
<dbReference type="EMBL" id="SRMF01000003">
    <property type="protein sequence ID" value="TGG93362.1"/>
    <property type="molecule type" value="Genomic_DNA"/>
</dbReference>
<dbReference type="InterPro" id="IPR036390">
    <property type="entry name" value="WH_DNA-bd_sf"/>
</dbReference>
<feature type="domain" description="HTH marR-type" evidence="4">
    <location>
        <begin position="15"/>
        <end position="149"/>
    </location>
</feature>
<reference evidence="5 6" key="1">
    <citation type="submission" date="2019-04" db="EMBL/GenBank/DDBJ databases">
        <title>Natronospirillum operosus gen. nov., sp. nov., a haloalkaliphilic satellite isolated from decaying biomass of laboratory culture of cyanobacterium Geitlerinema sp. and proposal of Natronospirillaceae fam. nov. and Saccharospirillaceae fam. nov.</title>
        <authorList>
            <person name="Kevbrin V."/>
            <person name="Boltyanskaya Y."/>
            <person name="Koziaeva V."/>
            <person name="Grouzdev D.S."/>
            <person name="Park M."/>
            <person name="Cho J."/>
        </authorList>
    </citation>
    <scope>NUCLEOTIDE SEQUENCE [LARGE SCALE GENOMIC DNA]</scope>
    <source>
        <strain evidence="5 6">G-116</strain>
    </source>
</reference>
<evidence type="ECO:0000256" key="1">
    <source>
        <dbReference type="ARBA" id="ARBA00023015"/>
    </source>
</evidence>
<accession>A0A4Z0WDR0</accession>
<dbReference type="PROSITE" id="PS01117">
    <property type="entry name" value="HTH_MARR_1"/>
    <property type="match status" value="1"/>
</dbReference>
<evidence type="ECO:0000313" key="6">
    <source>
        <dbReference type="Proteomes" id="UP000297475"/>
    </source>
</evidence>
<name>A0A4Z0WDR0_9GAMM</name>
<keyword evidence="3" id="KW-0804">Transcription</keyword>
<gene>
    <name evidence="5" type="ORF">E4656_09925</name>
</gene>
<dbReference type="InterPro" id="IPR023187">
    <property type="entry name" value="Tscrpt_reg_MarR-type_CS"/>
</dbReference>
<evidence type="ECO:0000256" key="2">
    <source>
        <dbReference type="ARBA" id="ARBA00023125"/>
    </source>
</evidence>
<dbReference type="PROSITE" id="PS50995">
    <property type="entry name" value="HTH_MARR_2"/>
    <property type="match status" value="1"/>
</dbReference>
<comment type="caution">
    <text evidence="5">The sequence shown here is derived from an EMBL/GenBank/DDBJ whole genome shotgun (WGS) entry which is preliminary data.</text>
</comment>
<dbReference type="SMART" id="SM00347">
    <property type="entry name" value="HTH_MARR"/>
    <property type="match status" value="1"/>
</dbReference>
<sequence>MTAPAEKLMTPSKERLRLWLRLLRTTRQVEAELRERLRTEFDSTLPRFDVMAALARNPDGLKMNELSQSLKVSNGNVTGIVSRLVEDGWVTRIAIEGDRRATRVRLTEAGQRTFAVMAEAHEHWVDELFSEFSVDKAHELIELLDHLPVAHGEHG</sequence>
<evidence type="ECO:0000256" key="3">
    <source>
        <dbReference type="ARBA" id="ARBA00023163"/>
    </source>
</evidence>
<dbReference type="Gene3D" id="1.10.10.10">
    <property type="entry name" value="Winged helix-like DNA-binding domain superfamily/Winged helix DNA-binding domain"/>
    <property type="match status" value="1"/>
</dbReference>
<dbReference type="Pfam" id="PF12802">
    <property type="entry name" value="MarR_2"/>
    <property type="match status" value="1"/>
</dbReference>
<dbReference type="GO" id="GO:0006950">
    <property type="term" value="P:response to stress"/>
    <property type="evidence" value="ECO:0007669"/>
    <property type="project" value="TreeGrafter"/>
</dbReference>
<dbReference type="SUPFAM" id="SSF46785">
    <property type="entry name" value="Winged helix' DNA-binding domain"/>
    <property type="match status" value="1"/>
</dbReference>
<evidence type="ECO:0000313" key="5">
    <source>
        <dbReference type="EMBL" id="TGG93362.1"/>
    </source>
</evidence>
<evidence type="ECO:0000259" key="4">
    <source>
        <dbReference type="PROSITE" id="PS50995"/>
    </source>
</evidence>
<dbReference type="InterPro" id="IPR000835">
    <property type="entry name" value="HTH_MarR-typ"/>
</dbReference>
<dbReference type="AlphaFoldDB" id="A0A4Z0WDR0"/>
<dbReference type="GO" id="GO:0003700">
    <property type="term" value="F:DNA-binding transcription factor activity"/>
    <property type="evidence" value="ECO:0007669"/>
    <property type="project" value="InterPro"/>
</dbReference>
<keyword evidence="6" id="KW-1185">Reference proteome</keyword>
<dbReference type="PRINTS" id="PR00598">
    <property type="entry name" value="HTHMARR"/>
</dbReference>
<protein>
    <submittedName>
        <fullName evidence="5">MarR family transcriptional regulator</fullName>
    </submittedName>
</protein>
<dbReference type="OrthoDB" id="9787636at2"/>
<dbReference type="RefSeq" id="WP_135483071.1">
    <property type="nucleotide sequence ID" value="NZ_SRMF01000003.1"/>
</dbReference>
<dbReference type="InterPro" id="IPR036388">
    <property type="entry name" value="WH-like_DNA-bd_sf"/>
</dbReference>